<evidence type="ECO:0000313" key="2">
    <source>
        <dbReference type="EMBL" id="MBK1630356.1"/>
    </source>
</evidence>
<accession>A0ABS1CG46</accession>
<reference evidence="2 3" key="1">
    <citation type="journal article" date="2020" name="Microorganisms">
        <title>Osmotic Adaptation and Compatible Solute Biosynthesis of Phototrophic Bacteria as Revealed from Genome Analyses.</title>
        <authorList>
            <person name="Imhoff J.F."/>
            <person name="Rahn T."/>
            <person name="Kunzel S."/>
            <person name="Keller A."/>
            <person name="Neulinger S.C."/>
        </authorList>
    </citation>
    <scope>NUCLEOTIDE SEQUENCE [LARGE SCALE GENOMIC DNA]</scope>
    <source>
        <strain evidence="2 3">DSM 6210</strain>
    </source>
</reference>
<keyword evidence="3" id="KW-1185">Reference proteome</keyword>
<protein>
    <recommendedName>
        <fullName evidence="4">Cytochrome c</fullName>
    </recommendedName>
</protein>
<dbReference type="RefSeq" id="WP_200235126.1">
    <property type="nucleotide sequence ID" value="NZ_NRRV01000011.1"/>
</dbReference>
<organism evidence="2 3">
    <name type="scientific">Thiohalocapsa halophila</name>
    <dbReference type="NCBI Taxonomy" id="69359"/>
    <lineage>
        <taxon>Bacteria</taxon>
        <taxon>Pseudomonadati</taxon>
        <taxon>Pseudomonadota</taxon>
        <taxon>Gammaproteobacteria</taxon>
        <taxon>Chromatiales</taxon>
        <taxon>Chromatiaceae</taxon>
        <taxon>Thiohalocapsa</taxon>
    </lineage>
</organism>
<dbReference type="EMBL" id="NRRV01000011">
    <property type="protein sequence ID" value="MBK1630356.1"/>
    <property type="molecule type" value="Genomic_DNA"/>
</dbReference>
<name>A0ABS1CG46_9GAMM</name>
<gene>
    <name evidence="2" type="ORF">CKO31_06265</name>
</gene>
<evidence type="ECO:0000313" key="3">
    <source>
        <dbReference type="Proteomes" id="UP000748752"/>
    </source>
</evidence>
<feature type="signal peptide" evidence="1">
    <location>
        <begin position="1"/>
        <end position="20"/>
    </location>
</feature>
<keyword evidence="1" id="KW-0732">Signal</keyword>
<comment type="caution">
    <text evidence="2">The sequence shown here is derived from an EMBL/GenBank/DDBJ whole genome shotgun (WGS) entry which is preliminary data.</text>
</comment>
<evidence type="ECO:0008006" key="4">
    <source>
        <dbReference type="Google" id="ProtNLM"/>
    </source>
</evidence>
<proteinExistence type="predicted"/>
<sequence>MFRKPLATLSLIAAVSLSHAAMASDDDHHGEDHHSPFEGMHLLLLMQNMQYYVHKLGLAIDANNPTLEDFYAHEVEEVIDAVSEVEDYEGIPIAENLQKTLMPAFEQMEAAIDKGEREPIDAAYNELITGCNNCHAASEHGYIHIRRNHTNPYPQDFSPHD</sequence>
<feature type="chain" id="PRO_5046935817" description="Cytochrome c" evidence="1">
    <location>
        <begin position="21"/>
        <end position="161"/>
    </location>
</feature>
<dbReference type="Proteomes" id="UP000748752">
    <property type="component" value="Unassembled WGS sequence"/>
</dbReference>
<evidence type="ECO:0000256" key="1">
    <source>
        <dbReference type="SAM" id="SignalP"/>
    </source>
</evidence>